<evidence type="ECO:0000313" key="3">
    <source>
        <dbReference type="Proteomes" id="UP000278756"/>
    </source>
</evidence>
<feature type="transmembrane region" description="Helical" evidence="1">
    <location>
        <begin position="7"/>
        <end position="24"/>
    </location>
</feature>
<organism evidence="2 3">
    <name type="scientific">Asticcacaulis excentricus</name>
    <dbReference type="NCBI Taxonomy" id="78587"/>
    <lineage>
        <taxon>Bacteria</taxon>
        <taxon>Pseudomonadati</taxon>
        <taxon>Pseudomonadota</taxon>
        <taxon>Alphaproteobacteria</taxon>
        <taxon>Caulobacterales</taxon>
        <taxon>Caulobacteraceae</taxon>
        <taxon>Asticcacaulis</taxon>
    </lineage>
</organism>
<gene>
    <name evidence="2" type="ORF">EM6_2446</name>
</gene>
<evidence type="ECO:0000313" key="2">
    <source>
        <dbReference type="EMBL" id="BBF81838.1"/>
    </source>
</evidence>
<keyword evidence="1" id="KW-0472">Membrane</keyword>
<reference evidence="3" key="1">
    <citation type="journal article" date="2017" name="Biotechnol. Biofuels">
        <title>Evaluation of environmental bacterial communities as a factor affecting the growth of duckweed Lemna minor.</title>
        <authorList>
            <person name="Ishizawa H."/>
            <person name="Kuroda M."/>
            <person name="Morikawa M."/>
            <person name="Ike M."/>
        </authorList>
    </citation>
    <scope>NUCLEOTIDE SEQUENCE [LARGE SCALE GENOMIC DNA]</scope>
    <source>
        <strain evidence="3">M6</strain>
    </source>
</reference>
<proteinExistence type="predicted"/>
<accession>A0A3G9GBD6</accession>
<reference evidence="3" key="2">
    <citation type="journal article" date="2017" name="Plant Physiol. Biochem.">
        <title>Differential oxidative and antioxidative response of duckweed Lemna minor toward plant growth promoting/inhibiting bacteria.</title>
        <authorList>
            <person name="Ishizawa H."/>
            <person name="Kuroda M."/>
            <person name="Morikawa M."/>
            <person name="Ike M."/>
        </authorList>
    </citation>
    <scope>NUCLEOTIDE SEQUENCE [LARGE SCALE GENOMIC DNA]</scope>
    <source>
        <strain evidence="3">M6</strain>
    </source>
</reference>
<dbReference type="AlphaFoldDB" id="A0A3G9GBD6"/>
<evidence type="ECO:0000256" key="1">
    <source>
        <dbReference type="SAM" id="Phobius"/>
    </source>
</evidence>
<protein>
    <submittedName>
        <fullName evidence="2">Uncharacterized protein</fullName>
    </submittedName>
</protein>
<sequence length="67" mass="7663">MKGMGTITVILGAYLVFIVGLNVWQFGLKRLFESEFLYNFQIDLIQVCATWVCLYIIVVIAKRFGAK</sequence>
<dbReference type="Proteomes" id="UP000278756">
    <property type="component" value="Chromosome 2"/>
</dbReference>
<keyword evidence="1" id="KW-1133">Transmembrane helix</keyword>
<feature type="transmembrane region" description="Helical" evidence="1">
    <location>
        <begin position="44"/>
        <end position="61"/>
    </location>
</feature>
<name>A0A3G9GBD6_9CAUL</name>
<dbReference type="EMBL" id="AP018828">
    <property type="protein sequence ID" value="BBF81838.1"/>
    <property type="molecule type" value="Genomic_DNA"/>
</dbReference>
<keyword evidence="1" id="KW-0812">Transmembrane</keyword>